<dbReference type="AlphaFoldDB" id="A0A2S7WQ17"/>
<dbReference type="Pfam" id="PF18962">
    <property type="entry name" value="Por_Secre_tail"/>
    <property type="match status" value="1"/>
</dbReference>
<protein>
    <recommendedName>
        <fullName evidence="2">Fibronectin type-III domain-containing protein</fullName>
    </recommendedName>
</protein>
<dbReference type="PROSITE" id="PS50853">
    <property type="entry name" value="FN3"/>
    <property type="match status" value="1"/>
</dbReference>
<dbReference type="RefSeq" id="WP_105015970.1">
    <property type="nucleotide sequence ID" value="NZ_MSCN01000001.1"/>
</dbReference>
<dbReference type="EMBL" id="MSCN01000001">
    <property type="protein sequence ID" value="PQJ79371.1"/>
    <property type="molecule type" value="Genomic_DNA"/>
</dbReference>
<evidence type="ECO:0000259" key="2">
    <source>
        <dbReference type="PROSITE" id="PS50853"/>
    </source>
</evidence>
<dbReference type="InterPro" id="IPR045474">
    <property type="entry name" value="GEVED"/>
</dbReference>
<dbReference type="GO" id="GO:0008237">
    <property type="term" value="F:metallopeptidase activity"/>
    <property type="evidence" value="ECO:0007669"/>
    <property type="project" value="InterPro"/>
</dbReference>
<dbReference type="InterPro" id="IPR036116">
    <property type="entry name" value="FN3_sf"/>
</dbReference>
<dbReference type="CDD" id="cd00063">
    <property type="entry name" value="FN3"/>
    <property type="match status" value="1"/>
</dbReference>
<dbReference type="Gene3D" id="3.40.390.10">
    <property type="entry name" value="Collagenase (Catalytic Domain)"/>
    <property type="match status" value="1"/>
</dbReference>
<keyword evidence="4" id="KW-1185">Reference proteome</keyword>
<dbReference type="SUPFAM" id="SSF49265">
    <property type="entry name" value="Fibronectin type III"/>
    <property type="match status" value="1"/>
</dbReference>
<sequence length="1247" mass="135601">MKVKNISLLIFFIVFSIQISQSQEIWKKLEKDNYSTERENLYDNEDLPSDYKILSLNIDALNSNLKSNSNQNFITISLPDSNGKLSKFKLSETSNFEIGLQTKFPSIKSYTAQGVDDPTAIAKISIGTDGFHGIVYSANQETLYIDPYSKNNKEYIIYKRSALSKSDEDFKCMVEGDAKKEEAFTSFTKTANDGKLRTYRMALACSGEYAQFHLNRQNVSTNASDTDKKAAVLSAMNTSMTRINGVFEKDLSIKLVLVSDNDKIIFLDASTDEITDGNANTMIDQVQTICDTNIGVANYDIGHVFSVGGDGLAGLGVVCIAGQKARGVTGIANPTGDAYDIDYVIHELGHQFGATHTQNNDCNRTNSTAVEPGSGSTIMGYAGICNPNVLGVGSATGNSDAYFHAVSIEQMWNIITTTGNCATQTATNNTAPTADAGSDYSIPKSTPFKLTGTATDIDGLNSLTYNWEQIDNEVGSMPPQTTNTQGPMFRSLPSKTVPVRYFPSLTAVIAGSSSSTWEVLPSVARDLNFSFLVRDNHAGGGASARDDVKITVTNADTFIITQPATGLTWDVGSNQTITWNKGTTDVAPINCALVNIKLSVDGGLTFPIILKANTSNDGTEDIIIPNNPTTDARIMVEAVDNVFYNINNTNFIINSTTPTFILKDNSGSQTTCNTGNNSIDYVLNFDFVNGFFESVTLSSTGEPSGANVVFNPTTINADGNVTMTVSNLDGKTAQDYQINVLGSSTSINQNINVDLKLTSSNFNNLTLTSPANGATGTDLVEELKWDADTNATSYDVEIATESNFANIVSSENVTTNSYTFTNLTGPQQYFWRVKPKNDCGEGSFTSPFSFTTKTPSYCSSTFTDEAGGSEHILNVTFAGINNNSGNDTADGYQDFTNINTNVLRGQTRQVSVRFDTGGFQDHCYVFIDWNQDFVFDNATERYDLGSRTADVATATLDIIIPNDAKLGATRMRVVLEYDDPGDGYGEGACDADHLTEWGETEDYSVTIVEPVIQPNNYSVLTVSESCVDEDDGTMQISINQSEFTYQVSITGPSTNVNQTLGSLSYSLSGLSPGNYEACITAQELNVTQCYEFTIEESGPVSLKVSSTKQSSKYSFNIDKGTPPYKVYLNEELVGVSSNKIFDLNIKGSGKLQVKTAKDCEGIFQKNIGSIVLRQNPVRDFAEILLPISTVEKNINVLVFDMNGKMILNQNIRRESDNLLIPFKNIAKGVYILKLSLENTNPIKIIKQ</sequence>
<dbReference type="InterPro" id="IPR013783">
    <property type="entry name" value="Ig-like_fold"/>
</dbReference>
<dbReference type="Pfam" id="PF13583">
    <property type="entry name" value="Reprolysin_4"/>
    <property type="match status" value="1"/>
</dbReference>
<dbReference type="SUPFAM" id="SSF55486">
    <property type="entry name" value="Metalloproteases ('zincins'), catalytic domain"/>
    <property type="match status" value="1"/>
</dbReference>
<name>A0A2S7WQ17_9FLAO</name>
<dbReference type="OrthoDB" id="9792152at2"/>
<dbReference type="InterPro" id="IPR026444">
    <property type="entry name" value="Secre_tail"/>
</dbReference>
<feature type="domain" description="Fibronectin type-III" evidence="2">
    <location>
        <begin position="758"/>
        <end position="855"/>
    </location>
</feature>
<evidence type="ECO:0000256" key="1">
    <source>
        <dbReference type="ARBA" id="ARBA00022729"/>
    </source>
</evidence>
<keyword evidence="1" id="KW-0732">Signal</keyword>
<dbReference type="InterPro" id="IPR003961">
    <property type="entry name" value="FN3_dom"/>
</dbReference>
<organism evidence="3 4">
    <name type="scientific">Polaribacter porphyrae</name>
    <dbReference type="NCBI Taxonomy" id="1137780"/>
    <lineage>
        <taxon>Bacteria</taxon>
        <taxon>Pseudomonadati</taxon>
        <taxon>Bacteroidota</taxon>
        <taxon>Flavobacteriia</taxon>
        <taxon>Flavobacteriales</taxon>
        <taxon>Flavobacteriaceae</taxon>
    </lineage>
</organism>
<dbReference type="Gene3D" id="2.60.40.10">
    <property type="entry name" value="Immunoglobulins"/>
    <property type="match status" value="2"/>
</dbReference>
<evidence type="ECO:0000313" key="3">
    <source>
        <dbReference type="EMBL" id="PQJ79371.1"/>
    </source>
</evidence>
<dbReference type="NCBIfam" id="TIGR04183">
    <property type="entry name" value="Por_Secre_tail"/>
    <property type="match status" value="1"/>
</dbReference>
<reference evidence="3 4" key="1">
    <citation type="submission" date="2016-12" db="EMBL/GenBank/DDBJ databases">
        <title>Trade-off between light-utilization and light-protection in marine flavobacteria.</title>
        <authorList>
            <person name="Kumagai Y."/>
            <person name="Yoshizawa S."/>
            <person name="Kogure K."/>
            <person name="Iwasaki W."/>
        </authorList>
    </citation>
    <scope>NUCLEOTIDE SEQUENCE [LARGE SCALE GENOMIC DNA]</scope>
    <source>
        <strain evidence="3 4">NBRC 108759</strain>
    </source>
</reference>
<dbReference type="Pfam" id="PF20009">
    <property type="entry name" value="GEVED"/>
    <property type="match status" value="1"/>
</dbReference>
<dbReference type="InterPro" id="IPR024079">
    <property type="entry name" value="MetalloPept_cat_dom_sf"/>
</dbReference>
<accession>A0A2S7WQ17</accession>
<evidence type="ECO:0000313" key="4">
    <source>
        <dbReference type="Proteomes" id="UP000238882"/>
    </source>
</evidence>
<dbReference type="Proteomes" id="UP000238882">
    <property type="component" value="Unassembled WGS sequence"/>
</dbReference>
<comment type="caution">
    <text evidence="3">The sequence shown here is derived from an EMBL/GenBank/DDBJ whole genome shotgun (WGS) entry which is preliminary data.</text>
</comment>
<proteinExistence type="predicted"/>
<gene>
    <name evidence="3" type="ORF">BTO18_09380</name>
</gene>